<evidence type="ECO:0000313" key="2">
    <source>
        <dbReference type="Proteomes" id="UP000245461"/>
    </source>
</evidence>
<proteinExistence type="predicted"/>
<dbReference type="Pfam" id="PF06945">
    <property type="entry name" value="DUF1289"/>
    <property type="match status" value="1"/>
</dbReference>
<dbReference type="InterPro" id="IPR010710">
    <property type="entry name" value="DUF1289"/>
</dbReference>
<dbReference type="PANTHER" id="PTHR35175">
    <property type="entry name" value="DUF1289 DOMAIN-CONTAINING PROTEIN"/>
    <property type="match status" value="1"/>
</dbReference>
<comment type="caution">
    <text evidence="1">The sequence shown here is derived from an EMBL/GenBank/DDBJ whole genome shotgun (WGS) entry which is preliminary data.</text>
</comment>
<sequence>MSQRFSPPGGDDPPSPCIRVCKMDPVSRLCTGCWRTIEEIGAWGFMDGDEKRAVLAQLPGRRPSRRRGR</sequence>
<dbReference type="OrthoDB" id="9811423at2"/>
<gene>
    <name evidence="1" type="ORF">DKG74_13365</name>
</gene>
<dbReference type="AlphaFoldDB" id="A0A317E302"/>
<name>A0A317E302_9PROT</name>
<accession>A0A317E302</accession>
<keyword evidence="2" id="KW-1185">Reference proteome</keyword>
<evidence type="ECO:0000313" key="1">
    <source>
        <dbReference type="EMBL" id="PWR21417.1"/>
    </source>
</evidence>
<dbReference type="Proteomes" id="UP000245461">
    <property type="component" value="Unassembled WGS sequence"/>
</dbReference>
<protein>
    <submittedName>
        <fullName evidence="1">DUF1289 domain-containing protein</fullName>
    </submittedName>
</protein>
<dbReference type="EMBL" id="QGLE01000007">
    <property type="protein sequence ID" value="PWR21417.1"/>
    <property type="molecule type" value="Genomic_DNA"/>
</dbReference>
<reference evidence="1 2" key="1">
    <citation type="submission" date="2018-05" db="EMBL/GenBank/DDBJ databases">
        <title>Zavarzinia sp. HR-AS.</title>
        <authorList>
            <person name="Lee Y."/>
            <person name="Jeon C.O."/>
        </authorList>
    </citation>
    <scope>NUCLEOTIDE SEQUENCE [LARGE SCALE GENOMIC DNA]</scope>
    <source>
        <strain evidence="1 2">HR-AS</strain>
    </source>
</reference>
<organism evidence="1 2">
    <name type="scientific">Zavarzinia aquatilis</name>
    <dbReference type="NCBI Taxonomy" id="2211142"/>
    <lineage>
        <taxon>Bacteria</taxon>
        <taxon>Pseudomonadati</taxon>
        <taxon>Pseudomonadota</taxon>
        <taxon>Alphaproteobacteria</taxon>
        <taxon>Rhodospirillales</taxon>
        <taxon>Zavarziniaceae</taxon>
        <taxon>Zavarzinia</taxon>
    </lineage>
</organism>
<dbReference type="RefSeq" id="WP_109906600.1">
    <property type="nucleotide sequence ID" value="NZ_QGLE01000007.1"/>
</dbReference>
<dbReference type="PANTHER" id="PTHR35175:SF2">
    <property type="entry name" value="DUF1289 DOMAIN-CONTAINING PROTEIN"/>
    <property type="match status" value="1"/>
</dbReference>